<proteinExistence type="predicted"/>
<gene>
    <name evidence="1" type="ORF">SNE40_022063</name>
</gene>
<dbReference type="Proteomes" id="UP001347796">
    <property type="component" value="Unassembled WGS sequence"/>
</dbReference>
<dbReference type="AlphaFoldDB" id="A0AAN8GCF0"/>
<keyword evidence="2" id="KW-1185">Reference proteome</keyword>
<name>A0AAN8GCF0_PATCE</name>
<organism evidence="1 2">
    <name type="scientific">Patella caerulea</name>
    <name type="common">Rayed Mediterranean limpet</name>
    <dbReference type="NCBI Taxonomy" id="87958"/>
    <lineage>
        <taxon>Eukaryota</taxon>
        <taxon>Metazoa</taxon>
        <taxon>Spiralia</taxon>
        <taxon>Lophotrochozoa</taxon>
        <taxon>Mollusca</taxon>
        <taxon>Gastropoda</taxon>
        <taxon>Patellogastropoda</taxon>
        <taxon>Patelloidea</taxon>
        <taxon>Patellidae</taxon>
        <taxon>Patella</taxon>
    </lineage>
</organism>
<comment type="caution">
    <text evidence="1">The sequence shown here is derived from an EMBL/GenBank/DDBJ whole genome shotgun (WGS) entry which is preliminary data.</text>
</comment>
<evidence type="ECO:0000313" key="2">
    <source>
        <dbReference type="Proteomes" id="UP001347796"/>
    </source>
</evidence>
<dbReference type="InterPro" id="IPR036397">
    <property type="entry name" value="RNaseH_sf"/>
</dbReference>
<protein>
    <submittedName>
        <fullName evidence="1">Uncharacterized protein</fullName>
    </submittedName>
</protein>
<accession>A0AAN8GCF0</accession>
<evidence type="ECO:0000313" key="1">
    <source>
        <dbReference type="EMBL" id="KAK6168186.1"/>
    </source>
</evidence>
<dbReference type="GO" id="GO:0003676">
    <property type="term" value="F:nucleic acid binding"/>
    <property type="evidence" value="ECO:0007669"/>
    <property type="project" value="InterPro"/>
</dbReference>
<reference evidence="1 2" key="1">
    <citation type="submission" date="2024-01" db="EMBL/GenBank/DDBJ databases">
        <title>The genome of the rayed Mediterranean limpet Patella caerulea (Linnaeus, 1758).</title>
        <authorList>
            <person name="Anh-Thu Weber A."/>
            <person name="Halstead-Nussloch G."/>
        </authorList>
    </citation>
    <scope>NUCLEOTIDE SEQUENCE [LARGE SCALE GENOMIC DNA]</scope>
    <source>
        <strain evidence="1">AATW-2023a</strain>
        <tissue evidence="1">Whole specimen</tissue>
    </source>
</reference>
<sequence>MYWGGRSLDFIEQDFLIWNDVKGLPVLEYQQLPCPRWNHGSWKRIHWSDESRFCLHAVDGRARVWRTRNTRLPLRNYLPKVSFSGTYLVNQHLANNAVTRIPWPAKPLDLNAIEHVWDIIGRKVERRNPLPQNLGELDAALREWQRIPMEQFRNLVWGMPRRFGSTY</sequence>
<dbReference type="EMBL" id="JAZGQO010000018">
    <property type="protein sequence ID" value="KAK6168186.1"/>
    <property type="molecule type" value="Genomic_DNA"/>
</dbReference>
<dbReference type="Gene3D" id="3.30.420.10">
    <property type="entry name" value="Ribonuclease H-like superfamily/Ribonuclease H"/>
    <property type="match status" value="2"/>
</dbReference>